<evidence type="ECO:0000313" key="1">
    <source>
        <dbReference type="EMBL" id="AKI80616.1"/>
    </source>
</evidence>
<name>A0A0G2YC43_9VIRU</name>
<dbReference type="KEGG" id="vg:80514414"/>
<reference evidence="1 2" key="1">
    <citation type="submission" date="2014-10" db="EMBL/GenBank/DDBJ databases">
        <title>Pan-genome analysis of Brazilian lineage A amoebal mimiviruses.</title>
        <authorList>
            <person name="Assis F.L."/>
            <person name="Abrahao J.S."/>
            <person name="Kroon E.G."/>
            <person name="Dornas F.P."/>
            <person name="Andrade K.R."/>
            <person name="Borato P.V.M."/>
            <person name="Pilotto M.R."/>
            <person name="Benamar S."/>
            <person name="LaScola B."/>
            <person name="Colson P."/>
        </authorList>
    </citation>
    <scope>NUCLEOTIDE SEQUENCE [LARGE SCALE GENOMIC DNA]</scope>
    <source>
        <strain evidence="1 2">Kroon</strain>
    </source>
</reference>
<keyword evidence="2" id="KW-1185">Reference proteome</keyword>
<evidence type="ECO:0000313" key="2">
    <source>
        <dbReference type="Proteomes" id="UP000240461"/>
    </source>
</evidence>
<dbReference type="EMBL" id="KM982402">
    <property type="protein sequence ID" value="AKI80616.1"/>
    <property type="molecule type" value="Genomic_DNA"/>
</dbReference>
<dbReference type="Proteomes" id="UP000240461">
    <property type="component" value="Segment"/>
</dbReference>
<protein>
    <submittedName>
        <fullName evidence="1">Uncharacterized protein</fullName>
    </submittedName>
</protein>
<dbReference type="InterPro" id="IPR045365">
    <property type="entry name" value="DUF5884"/>
</dbReference>
<sequence>MKALLKLIDRKLLKIQLKDTNNFKDKYLPHIFHKYVWEMTCCHFFDDKHPFSEYDSHYYFEINFINKTRIYAYSRSNDMDDEKFGLYINDVDKKEFEVKIEFHKDKYKITSQTLKLLDSLGLERNNINKIMLAILIINLYSTINSFDSDYYDVEPFNISKINKYKNNTIEYSDKKKTREIKFNYIE</sequence>
<proteinExistence type="predicted"/>
<dbReference type="Pfam" id="PF19231">
    <property type="entry name" value="DUF5884"/>
    <property type="match status" value="1"/>
</dbReference>
<accession>A0A0G2YC43</accession>
<organism evidence="1 2">
    <name type="scientific">Acanthamoeba polyphaga mimivirus Kroon</name>
    <dbReference type="NCBI Taxonomy" id="3069720"/>
    <lineage>
        <taxon>Viruses</taxon>
        <taxon>Varidnaviria</taxon>
        <taxon>Bamfordvirae</taxon>
        <taxon>Nucleocytoviricota</taxon>
        <taxon>Megaviricetes</taxon>
        <taxon>Imitervirales</taxon>
        <taxon>Mimiviridae</taxon>
        <taxon>Megamimivirinae</taxon>
        <taxon>Mimivirus</taxon>
        <taxon>Mimivirus lagoaense</taxon>
    </lineage>
</organism>